<evidence type="ECO:0000259" key="2">
    <source>
        <dbReference type="Pfam" id="PF20432"/>
    </source>
</evidence>
<protein>
    <submittedName>
        <fullName evidence="3">DUF2384 domain-containing protein</fullName>
    </submittedName>
</protein>
<sequence>MEVCMRPQLTAEPLLNQQTVNINDPKEAARLSSALPAVIQMLEQFHLTREDQAILLGVSTRTLQRAVHGDLPALSPDQITRMSFITGIYKALHILFNDATASGWFKRPNRVYPFLGRTPLDYLRQTGIPGLQDTRRLLDGDRSGQFSSTPASRVAAEQLPFQISPDLLR</sequence>
<proteinExistence type="predicted"/>
<dbReference type="InterPro" id="IPR046847">
    <property type="entry name" value="Xre-like_HTH"/>
</dbReference>
<dbReference type="Pfam" id="PF20432">
    <property type="entry name" value="Xre-like-HTH"/>
    <property type="match status" value="1"/>
</dbReference>
<organism evidence="3 4">
    <name type="scientific">Deinococcus cavernae</name>
    <dbReference type="NCBI Taxonomy" id="2320857"/>
    <lineage>
        <taxon>Bacteria</taxon>
        <taxon>Thermotogati</taxon>
        <taxon>Deinococcota</taxon>
        <taxon>Deinococci</taxon>
        <taxon>Deinococcales</taxon>
        <taxon>Deinococcaceae</taxon>
        <taxon>Deinococcus</taxon>
    </lineage>
</organism>
<dbReference type="Pfam" id="PF09722">
    <property type="entry name" value="Xre_MbcA_ParS_C"/>
    <property type="match status" value="1"/>
</dbReference>
<keyword evidence="4" id="KW-1185">Reference proteome</keyword>
<feature type="domain" description="Antitoxin Xre/MbcA/ParS-like toxin-binding" evidence="1">
    <location>
        <begin position="92"/>
        <end position="144"/>
    </location>
</feature>
<dbReference type="InterPro" id="IPR024467">
    <property type="entry name" value="Xre/MbcA/ParS-like_toxin-bd"/>
</dbReference>
<feature type="domain" description="Antitoxin Xre-like helix-turn-helix" evidence="2">
    <location>
        <begin position="32"/>
        <end position="85"/>
    </location>
</feature>
<dbReference type="GO" id="GO:0003677">
    <property type="term" value="F:DNA binding"/>
    <property type="evidence" value="ECO:0007669"/>
    <property type="project" value="InterPro"/>
</dbReference>
<comment type="caution">
    <text evidence="3">The sequence shown here is derived from an EMBL/GenBank/DDBJ whole genome shotgun (WGS) entry which is preliminary data.</text>
</comment>
<evidence type="ECO:0000313" key="4">
    <source>
        <dbReference type="Proteomes" id="UP000286287"/>
    </source>
</evidence>
<dbReference type="EMBL" id="QYUJ01000004">
    <property type="protein sequence ID" value="RJF75599.1"/>
    <property type="molecule type" value="Genomic_DNA"/>
</dbReference>
<accession>A0A418VHH8</accession>
<dbReference type="AlphaFoldDB" id="A0A418VHH8"/>
<name>A0A418VHH8_9DEIO</name>
<gene>
    <name evidence="3" type="ORF">D3875_00690</name>
</gene>
<dbReference type="Proteomes" id="UP000286287">
    <property type="component" value="Unassembled WGS sequence"/>
</dbReference>
<reference evidence="3 4" key="1">
    <citation type="submission" date="2018-09" db="EMBL/GenBank/DDBJ databases">
        <authorList>
            <person name="Zhu H."/>
        </authorList>
    </citation>
    <scope>NUCLEOTIDE SEQUENCE [LARGE SCALE GENOMIC DNA]</scope>
    <source>
        <strain evidence="3 4">K2S05-167</strain>
    </source>
</reference>
<evidence type="ECO:0000313" key="3">
    <source>
        <dbReference type="EMBL" id="RJF75599.1"/>
    </source>
</evidence>
<evidence type="ECO:0000259" key="1">
    <source>
        <dbReference type="Pfam" id="PF09722"/>
    </source>
</evidence>